<protein>
    <submittedName>
        <fullName evidence="2">Uncharacterized protein</fullName>
    </submittedName>
</protein>
<evidence type="ECO:0000313" key="2">
    <source>
        <dbReference type="EMBL" id="MDT0305051.1"/>
    </source>
</evidence>
<feature type="region of interest" description="Disordered" evidence="1">
    <location>
        <begin position="1"/>
        <end position="51"/>
    </location>
</feature>
<gene>
    <name evidence="2" type="ORF">RM446_23255</name>
</gene>
<feature type="compositionally biased region" description="Basic and acidic residues" evidence="1">
    <location>
        <begin position="8"/>
        <end position="35"/>
    </location>
</feature>
<accession>A0ABU2L0W4</accession>
<organism evidence="2 3">
    <name type="scientific">Streptomonospora wellingtoniae</name>
    <dbReference type="NCBI Taxonomy" id="3075544"/>
    <lineage>
        <taxon>Bacteria</taxon>
        <taxon>Bacillati</taxon>
        <taxon>Actinomycetota</taxon>
        <taxon>Actinomycetes</taxon>
        <taxon>Streptosporangiales</taxon>
        <taxon>Nocardiopsidaceae</taxon>
        <taxon>Streptomonospora</taxon>
    </lineage>
</organism>
<evidence type="ECO:0000313" key="3">
    <source>
        <dbReference type="Proteomes" id="UP001183226"/>
    </source>
</evidence>
<reference evidence="3" key="1">
    <citation type="submission" date="2023-07" db="EMBL/GenBank/DDBJ databases">
        <title>30 novel species of actinomycetes from the DSMZ collection.</title>
        <authorList>
            <person name="Nouioui I."/>
        </authorList>
    </citation>
    <scope>NUCLEOTIDE SEQUENCE [LARGE SCALE GENOMIC DNA]</scope>
    <source>
        <strain evidence="3">DSM 45055</strain>
    </source>
</reference>
<dbReference type="Proteomes" id="UP001183226">
    <property type="component" value="Unassembled WGS sequence"/>
</dbReference>
<sequence length="51" mass="5787">MRGALVPDPDHDDQPEATGADRPDPDPRYPHRYQDDPDDGTSPWFYAGFQT</sequence>
<dbReference type="EMBL" id="JAVREK010000035">
    <property type="protein sequence ID" value="MDT0305051.1"/>
    <property type="molecule type" value="Genomic_DNA"/>
</dbReference>
<keyword evidence="3" id="KW-1185">Reference proteome</keyword>
<proteinExistence type="predicted"/>
<dbReference type="RefSeq" id="WP_311547566.1">
    <property type="nucleotide sequence ID" value="NZ_JAVREK010000035.1"/>
</dbReference>
<name>A0ABU2L0W4_9ACTN</name>
<comment type="caution">
    <text evidence="2">The sequence shown here is derived from an EMBL/GenBank/DDBJ whole genome shotgun (WGS) entry which is preliminary data.</text>
</comment>
<evidence type="ECO:0000256" key="1">
    <source>
        <dbReference type="SAM" id="MobiDB-lite"/>
    </source>
</evidence>